<dbReference type="GO" id="GO:0005516">
    <property type="term" value="F:calmodulin binding"/>
    <property type="evidence" value="ECO:0007669"/>
    <property type="project" value="InterPro"/>
</dbReference>
<accession>A0A210PE53</accession>
<evidence type="ECO:0000313" key="12">
    <source>
        <dbReference type="Proteomes" id="UP000242188"/>
    </source>
</evidence>
<comment type="subcellular location">
    <subcellularLocation>
        <location evidence="1">Membrane</location>
        <topology evidence="1">Multi-pass membrane protein</topology>
    </subcellularLocation>
</comment>
<keyword evidence="6 8" id="KW-0472">Membrane</keyword>
<keyword evidence="12" id="KW-1185">Reference proteome</keyword>
<dbReference type="InterPro" id="IPR015449">
    <property type="entry name" value="K_chnl_Ca-activ_SK"/>
</dbReference>
<protein>
    <submittedName>
        <fullName evidence="11">Small conductance calcium-activated potassium channel protein 3</fullName>
    </submittedName>
</protein>
<evidence type="ECO:0000256" key="4">
    <source>
        <dbReference type="ARBA" id="ARBA00022989"/>
    </source>
</evidence>
<keyword evidence="3 8" id="KW-0812">Transmembrane</keyword>
<dbReference type="InterPro" id="IPR036122">
    <property type="entry name" value="CaM-bd_dom_sf"/>
</dbReference>
<dbReference type="SUPFAM" id="SSF81327">
    <property type="entry name" value="Small-conductance potassium channel"/>
    <property type="match status" value="1"/>
</dbReference>
<feature type="domain" description="Potassium channel" evidence="10">
    <location>
        <begin position="251"/>
        <end position="330"/>
    </location>
</feature>
<dbReference type="Pfam" id="PF02888">
    <property type="entry name" value="CaMBD"/>
    <property type="match status" value="1"/>
</dbReference>
<feature type="transmembrane region" description="Helical" evidence="8">
    <location>
        <begin position="186"/>
        <end position="206"/>
    </location>
</feature>
<feature type="transmembrane region" description="Helical" evidence="8">
    <location>
        <begin position="306"/>
        <end position="326"/>
    </location>
</feature>
<dbReference type="Pfam" id="PF07885">
    <property type="entry name" value="Ion_trans_2"/>
    <property type="match status" value="1"/>
</dbReference>
<feature type="transmembrane region" description="Helical" evidence="8">
    <location>
        <begin position="276"/>
        <end position="294"/>
    </location>
</feature>
<evidence type="ECO:0000256" key="8">
    <source>
        <dbReference type="SAM" id="Phobius"/>
    </source>
</evidence>
<feature type="domain" description="Calmodulin-binding" evidence="9">
    <location>
        <begin position="346"/>
        <end position="416"/>
    </location>
</feature>
<dbReference type="PRINTS" id="PR00169">
    <property type="entry name" value="KCHANNEL"/>
</dbReference>
<feature type="transmembrane region" description="Helical" evidence="8">
    <location>
        <begin position="246"/>
        <end position="264"/>
    </location>
</feature>
<evidence type="ECO:0000256" key="6">
    <source>
        <dbReference type="ARBA" id="ARBA00023136"/>
    </source>
</evidence>
<keyword evidence="2" id="KW-0813">Transport</keyword>
<keyword evidence="4 8" id="KW-1133">Transmembrane helix</keyword>
<organism evidence="11 12">
    <name type="scientific">Mizuhopecten yessoensis</name>
    <name type="common">Japanese scallop</name>
    <name type="synonym">Patinopecten yessoensis</name>
    <dbReference type="NCBI Taxonomy" id="6573"/>
    <lineage>
        <taxon>Eukaryota</taxon>
        <taxon>Metazoa</taxon>
        <taxon>Spiralia</taxon>
        <taxon>Lophotrochozoa</taxon>
        <taxon>Mollusca</taxon>
        <taxon>Bivalvia</taxon>
        <taxon>Autobranchia</taxon>
        <taxon>Pteriomorphia</taxon>
        <taxon>Pectinida</taxon>
        <taxon>Pectinoidea</taxon>
        <taxon>Pectinidae</taxon>
        <taxon>Mizuhopecten</taxon>
    </lineage>
</organism>
<feature type="transmembrane region" description="Helical" evidence="8">
    <location>
        <begin position="99"/>
        <end position="120"/>
    </location>
</feature>
<sequence length="467" mass="52744">MEGPGIPLVKSDGYYARYVSTDHLIEEDKITMSSGMKSPQIKQHLGHRLRRRKELIGKRSMVVDLSFILSITGVVIIVIDTELQFAGIVSPLDAISITMRAITTVTSVLLVLSVVAYNLIGIQLKIVSAGLDNWQLVITYSTVLKMIAEAIVCFFHPFPFGDIKIPMTVVEFEAERAEFNTRYVPLNSILAILMFLRLYILGRFLVVHSDLFKDTTVQSLGTLSKVNINAQFVFKALMTTRPGTCLSAILVTTLLINSWSLRVCEYHTNPADGKDHYAQALWLTAVTFLTLGYGDVTPQSICGRVIAIQTGLMGVGIMALCVAVLARKLEQTRPERYVHTFVQQIHMDKLKRHAAADVVKQSFIVWRLRKRGYALNHRYILRHRRKLLDAIRKMNQSHLIKSHLRECAIGTVEVSKGVGEVNDIVTSLKEENLHVNQRLENLEKLVTNIHFQLYEMKEMLRASSKNN</sequence>
<dbReference type="Pfam" id="PF03530">
    <property type="entry name" value="SK_channel"/>
    <property type="match status" value="1"/>
</dbReference>
<keyword evidence="7 11" id="KW-0407">Ion channel</keyword>
<dbReference type="PANTHER" id="PTHR10153">
    <property type="entry name" value="SMALL CONDUCTANCE CALCIUM-ACTIVATED POTASSIUM CHANNEL"/>
    <property type="match status" value="1"/>
</dbReference>
<proteinExistence type="predicted"/>
<dbReference type="EMBL" id="NEDP02076750">
    <property type="protein sequence ID" value="OWF34769.1"/>
    <property type="molecule type" value="Genomic_DNA"/>
</dbReference>
<evidence type="ECO:0000256" key="7">
    <source>
        <dbReference type="ARBA" id="ARBA00023303"/>
    </source>
</evidence>
<evidence type="ECO:0000259" key="10">
    <source>
        <dbReference type="Pfam" id="PF07885"/>
    </source>
</evidence>
<dbReference type="Gene3D" id="1.10.287.70">
    <property type="match status" value="2"/>
</dbReference>
<feature type="transmembrane region" description="Helical" evidence="8">
    <location>
        <begin position="61"/>
        <end position="79"/>
    </location>
</feature>
<dbReference type="InterPro" id="IPR004178">
    <property type="entry name" value="CaM-bd_dom"/>
</dbReference>
<comment type="caution">
    <text evidence="11">The sequence shown here is derived from an EMBL/GenBank/DDBJ whole genome shotgun (WGS) entry which is preliminary data.</text>
</comment>
<evidence type="ECO:0000256" key="2">
    <source>
        <dbReference type="ARBA" id="ARBA00022448"/>
    </source>
</evidence>
<dbReference type="SUPFAM" id="SSF81324">
    <property type="entry name" value="Voltage-gated potassium channels"/>
    <property type="match status" value="1"/>
</dbReference>
<evidence type="ECO:0000313" key="11">
    <source>
        <dbReference type="EMBL" id="OWF34769.1"/>
    </source>
</evidence>
<keyword evidence="5" id="KW-0406">Ion transport</keyword>
<evidence type="ECO:0000256" key="5">
    <source>
        <dbReference type="ARBA" id="ARBA00023065"/>
    </source>
</evidence>
<dbReference type="AlphaFoldDB" id="A0A210PE53"/>
<reference evidence="11 12" key="1">
    <citation type="journal article" date="2017" name="Nat. Ecol. Evol.">
        <title>Scallop genome provides insights into evolution of bilaterian karyotype and development.</title>
        <authorList>
            <person name="Wang S."/>
            <person name="Zhang J."/>
            <person name="Jiao W."/>
            <person name="Li J."/>
            <person name="Xun X."/>
            <person name="Sun Y."/>
            <person name="Guo X."/>
            <person name="Huan P."/>
            <person name="Dong B."/>
            <person name="Zhang L."/>
            <person name="Hu X."/>
            <person name="Sun X."/>
            <person name="Wang J."/>
            <person name="Zhao C."/>
            <person name="Wang Y."/>
            <person name="Wang D."/>
            <person name="Huang X."/>
            <person name="Wang R."/>
            <person name="Lv J."/>
            <person name="Li Y."/>
            <person name="Zhang Z."/>
            <person name="Liu B."/>
            <person name="Lu W."/>
            <person name="Hui Y."/>
            <person name="Liang J."/>
            <person name="Zhou Z."/>
            <person name="Hou R."/>
            <person name="Li X."/>
            <person name="Liu Y."/>
            <person name="Li H."/>
            <person name="Ning X."/>
            <person name="Lin Y."/>
            <person name="Zhao L."/>
            <person name="Xing Q."/>
            <person name="Dou J."/>
            <person name="Li Y."/>
            <person name="Mao J."/>
            <person name="Guo H."/>
            <person name="Dou H."/>
            <person name="Li T."/>
            <person name="Mu C."/>
            <person name="Jiang W."/>
            <person name="Fu Q."/>
            <person name="Fu X."/>
            <person name="Miao Y."/>
            <person name="Liu J."/>
            <person name="Yu Q."/>
            <person name="Li R."/>
            <person name="Liao H."/>
            <person name="Li X."/>
            <person name="Kong Y."/>
            <person name="Jiang Z."/>
            <person name="Chourrout D."/>
            <person name="Li R."/>
            <person name="Bao Z."/>
        </authorList>
    </citation>
    <scope>NUCLEOTIDE SEQUENCE [LARGE SCALE GENOMIC DNA]</scope>
    <source>
        <strain evidence="11 12">PY_sf001</strain>
    </source>
</reference>
<evidence type="ECO:0000256" key="3">
    <source>
        <dbReference type="ARBA" id="ARBA00022692"/>
    </source>
</evidence>
<dbReference type="GO" id="GO:0016020">
    <property type="term" value="C:membrane"/>
    <property type="evidence" value="ECO:0007669"/>
    <property type="project" value="UniProtKB-SubCell"/>
</dbReference>
<dbReference type="GO" id="GO:0016286">
    <property type="term" value="F:small conductance calcium-activated potassium channel activity"/>
    <property type="evidence" value="ECO:0007669"/>
    <property type="project" value="InterPro"/>
</dbReference>
<gene>
    <name evidence="11" type="ORF">KP79_PYT14168</name>
</gene>
<evidence type="ECO:0000259" key="9">
    <source>
        <dbReference type="Pfam" id="PF02888"/>
    </source>
</evidence>
<dbReference type="Proteomes" id="UP000242188">
    <property type="component" value="Unassembled WGS sequence"/>
</dbReference>
<dbReference type="InterPro" id="IPR013099">
    <property type="entry name" value="K_chnl_dom"/>
</dbReference>
<name>A0A210PE53_MIZYE</name>
<evidence type="ECO:0000256" key="1">
    <source>
        <dbReference type="ARBA" id="ARBA00004141"/>
    </source>
</evidence>
<dbReference type="OrthoDB" id="73653at2759"/>